<reference evidence="1 2" key="1">
    <citation type="submission" date="2014-02" db="EMBL/GenBank/DDBJ databases">
        <authorList>
            <person name="Sibley D."/>
            <person name="Venepally P."/>
            <person name="Karamycheva S."/>
            <person name="Hadjithomas M."/>
            <person name="Khan A."/>
            <person name="Brunk B."/>
            <person name="Roos D."/>
            <person name="Caler E."/>
            <person name="Lorenzi H."/>
        </authorList>
    </citation>
    <scope>NUCLEOTIDE SEQUENCE [LARGE SCALE GENOMIC DNA]</scope>
    <source>
        <strain evidence="1 2">GAB2-2007-GAL-DOM2</strain>
    </source>
</reference>
<evidence type="ECO:0000313" key="1">
    <source>
        <dbReference type="EMBL" id="KFG43594.1"/>
    </source>
</evidence>
<gene>
    <name evidence="1" type="ORF">TGDOM2_270925</name>
</gene>
<protein>
    <submittedName>
        <fullName evidence="1">Uncharacterized protein</fullName>
    </submittedName>
</protein>
<comment type="caution">
    <text evidence="1">The sequence shown here is derived from an EMBL/GenBank/DDBJ whole genome shotgun (WGS) entry which is preliminary data.</text>
</comment>
<accession>A0A086KGS6</accession>
<proteinExistence type="predicted"/>
<dbReference type="AlphaFoldDB" id="A0A086KGS6"/>
<name>A0A086KGS6_TOXGO</name>
<dbReference type="EMBL" id="AHZU02000505">
    <property type="protein sequence ID" value="KFG43594.1"/>
    <property type="molecule type" value="Genomic_DNA"/>
</dbReference>
<dbReference type="Proteomes" id="UP000028837">
    <property type="component" value="Unassembled WGS sequence"/>
</dbReference>
<dbReference type="OrthoDB" id="10511077at2759"/>
<dbReference type="VEuPathDB" id="ToxoDB:TGDOM2_270925"/>
<organism evidence="1 2">
    <name type="scientific">Toxoplasma gondii GAB2-2007-GAL-DOM2</name>
    <dbReference type="NCBI Taxonomy" id="1130820"/>
    <lineage>
        <taxon>Eukaryota</taxon>
        <taxon>Sar</taxon>
        <taxon>Alveolata</taxon>
        <taxon>Apicomplexa</taxon>
        <taxon>Conoidasida</taxon>
        <taxon>Coccidia</taxon>
        <taxon>Eucoccidiorida</taxon>
        <taxon>Eimeriorina</taxon>
        <taxon>Sarcocystidae</taxon>
        <taxon>Toxoplasma</taxon>
    </lineage>
</organism>
<sequence length="109" mass="12228">MCDSSLFDVQTAESSFTVDFLIRVNCATRHPSVSFANKLWWGFCLFSVQNSMRASSELTHSAARRAPRGCAGLEMLGARKRKKPGFRLRSFPCKSRLGQPFVAYRCISS</sequence>
<evidence type="ECO:0000313" key="2">
    <source>
        <dbReference type="Proteomes" id="UP000028837"/>
    </source>
</evidence>